<protein>
    <submittedName>
        <fullName evidence="2">Uncharacterized protein</fullName>
    </submittedName>
</protein>
<reference evidence="2 3" key="1">
    <citation type="submission" date="2015-06" db="EMBL/GenBank/DDBJ databases">
        <title>New insights into the roles of widespread benthic archaea in carbon and nitrogen cycling.</title>
        <authorList>
            <person name="Lazar C.S."/>
            <person name="Baker B.J."/>
            <person name="Seitz K.W."/>
            <person name="Hyde A.S."/>
            <person name="Dick G.J."/>
            <person name="Hinrichs K.-U."/>
            <person name="Teske A.P."/>
        </authorList>
    </citation>
    <scope>NUCLEOTIDE SEQUENCE [LARGE SCALE GENOMIC DNA]</scope>
    <source>
        <strain evidence="2">DG-45</strain>
    </source>
</reference>
<dbReference type="EMBL" id="LFWZ01000065">
    <property type="protein sequence ID" value="KON29411.1"/>
    <property type="molecule type" value="Genomic_DNA"/>
</dbReference>
<gene>
    <name evidence="2" type="ORF">AC482_06540</name>
</gene>
<evidence type="ECO:0000313" key="3">
    <source>
        <dbReference type="Proteomes" id="UP000037210"/>
    </source>
</evidence>
<keyword evidence="1" id="KW-1133">Transmembrane helix</keyword>
<dbReference type="Proteomes" id="UP000037210">
    <property type="component" value="Unassembled WGS sequence"/>
</dbReference>
<comment type="caution">
    <text evidence="2">The sequence shown here is derived from an EMBL/GenBank/DDBJ whole genome shotgun (WGS) entry which is preliminary data.</text>
</comment>
<dbReference type="AlphaFoldDB" id="A0A0M0BM40"/>
<feature type="transmembrane region" description="Helical" evidence="1">
    <location>
        <begin position="42"/>
        <end position="75"/>
    </location>
</feature>
<keyword evidence="1" id="KW-0472">Membrane</keyword>
<feature type="transmembrane region" description="Helical" evidence="1">
    <location>
        <begin position="7"/>
        <end position="30"/>
    </location>
</feature>
<organism evidence="2 3">
    <name type="scientific">miscellaneous Crenarchaeota group-15 archaeon DG-45</name>
    <dbReference type="NCBI Taxonomy" id="1685127"/>
    <lineage>
        <taxon>Archaea</taxon>
        <taxon>Candidatus Bathyarchaeota</taxon>
        <taxon>MCG-15</taxon>
    </lineage>
</organism>
<accession>A0A0M0BM40</accession>
<feature type="transmembrane region" description="Helical" evidence="1">
    <location>
        <begin position="87"/>
        <end position="113"/>
    </location>
</feature>
<sequence length="118" mass="12450">MAINIDAFVIQVIVSTIIGAPVIWLAGRALVGERKAKLSDAIWIVVLGNVVGAVAGAMISGLFGAIIQIALWLGLIRHFFDCRWGRAFLIAVLTTSIFIAIGIALAATGLFPIPPILD</sequence>
<evidence type="ECO:0000313" key="2">
    <source>
        <dbReference type="EMBL" id="KON29411.1"/>
    </source>
</evidence>
<evidence type="ECO:0000256" key="1">
    <source>
        <dbReference type="SAM" id="Phobius"/>
    </source>
</evidence>
<keyword evidence="1" id="KW-0812">Transmembrane</keyword>
<name>A0A0M0BM40_9ARCH</name>
<proteinExistence type="predicted"/>